<dbReference type="GO" id="GO:0003842">
    <property type="term" value="F:L-glutamate gamma-semialdehyde dehydrogenase activity"/>
    <property type="evidence" value="ECO:0007669"/>
    <property type="project" value="UniProtKB-EC"/>
</dbReference>
<evidence type="ECO:0000313" key="8">
    <source>
        <dbReference type="Proteomes" id="UP000007875"/>
    </source>
</evidence>
<dbReference type="Gene3D" id="3.40.605.10">
    <property type="entry name" value="Aldehyde Dehydrogenase, Chain A, domain 1"/>
    <property type="match status" value="1"/>
</dbReference>
<dbReference type="InterPro" id="IPR016160">
    <property type="entry name" value="Ald_DH_CS_CYS"/>
</dbReference>
<dbReference type="PANTHER" id="PTHR42862">
    <property type="entry name" value="DELTA-1-PYRROLINE-5-CARBOXYLATE DEHYDROGENASE 1, ISOFORM A-RELATED"/>
    <property type="match status" value="1"/>
</dbReference>
<dbReference type="InterPro" id="IPR016163">
    <property type="entry name" value="Ald_DH_C"/>
</dbReference>
<comment type="pathway">
    <text evidence="1">Amino-acid degradation; L-proline degradation into L-glutamate; L-glutamate from L-proline: step 2/2.</text>
</comment>
<keyword evidence="4" id="KW-0520">NAD</keyword>
<dbReference type="Pfam" id="PF00171">
    <property type="entry name" value="Aldedh"/>
    <property type="match status" value="1"/>
</dbReference>
<dbReference type="SUPFAM" id="SSF53720">
    <property type="entry name" value="ALDH-like"/>
    <property type="match status" value="1"/>
</dbReference>
<dbReference type="InterPro" id="IPR016162">
    <property type="entry name" value="Ald_DH_N"/>
</dbReference>
<dbReference type="GO" id="GO:0010133">
    <property type="term" value="P:L-proline catabolic process to L-glutamate"/>
    <property type="evidence" value="ECO:0007669"/>
    <property type="project" value="TreeGrafter"/>
</dbReference>
<dbReference type="GeneTree" id="ENSGT00560000077335"/>
<dbReference type="Gene3D" id="3.40.309.10">
    <property type="entry name" value="Aldehyde Dehydrogenase, Chain A, domain 2"/>
    <property type="match status" value="1"/>
</dbReference>
<name>H2Z2R0_CIOSA</name>
<dbReference type="PANTHER" id="PTHR42862:SF1">
    <property type="entry name" value="DELTA-1-PYRROLINE-5-CARBOXYLATE DEHYDROGENASE 2, ISOFORM A-RELATED"/>
    <property type="match status" value="1"/>
</dbReference>
<keyword evidence="3" id="KW-0560">Oxidoreductase</keyword>
<proteinExistence type="predicted"/>
<evidence type="ECO:0000256" key="2">
    <source>
        <dbReference type="ARBA" id="ARBA00012884"/>
    </source>
</evidence>
<organism evidence="7 8">
    <name type="scientific">Ciona savignyi</name>
    <name type="common">Pacific transparent sea squirt</name>
    <dbReference type="NCBI Taxonomy" id="51511"/>
    <lineage>
        <taxon>Eukaryota</taxon>
        <taxon>Metazoa</taxon>
        <taxon>Chordata</taxon>
        <taxon>Tunicata</taxon>
        <taxon>Ascidiacea</taxon>
        <taxon>Phlebobranchia</taxon>
        <taxon>Cionidae</taxon>
        <taxon>Ciona</taxon>
    </lineage>
</organism>
<evidence type="ECO:0000256" key="5">
    <source>
        <dbReference type="ARBA" id="ARBA00048142"/>
    </source>
</evidence>
<dbReference type="EC" id="1.2.1.88" evidence="2"/>
<accession>H2Z2R0</accession>
<dbReference type="FunFam" id="3.40.309.10:FF:000005">
    <property type="entry name" value="1-pyrroline-5-carboxylate dehydrogenase 1"/>
    <property type="match status" value="1"/>
</dbReference>
<sequence length="265" mass="29254">VGENLPRYRTFPRLAGECGGKNYHFVHSSADVDSVVNGTIRSAFEFSGQKCSACSRAYIPKSLWGQIKQGLVDKHRDIKVGDPGDFSIFLSAVIDKASFDRNKSYLEHAKSSSDIEVLAGGECDNSTGYFVQPTILECKDPQDKLMREEIFGPVLACYVYEDGDYKNVLKLINSTSEYGLTGSVFAKDESVIEEASSVLRNSAGNFYVNDKSTGSVVGQQWFGGSRKSGTNDKPGSPHYVLKWVSPQAIKRTKVPLTDWKYPSMK</sequence>
<dbReference type="Ensembl" id="ENSCSAVT00000012010.1">
    <property type="protein sequence ID" value="ENSCSAVP00000011872.1"/>
    <property type="gene ID" value="ENSCSAVG00000006971.1"/>
</dbReference>
<dbReference type="InterPro" id="IPR050485">
    <property type="entry name" value="Proline_metab_enzyme"/>
</dbReference>
<dbReference type="AlphaFoldDB" id="H2Z2R0"/>
<keyword evidence="8" id="KW-1185">Reference proteome</keyword>
<reference evidence="8" key="1">
    <citation type="submission" date="2003-08" db="EMBL/GenBank/DDBJ databases">
        <authorList>
            <person name="Birren B."/>
            <person name="Nusbaum C."/>
            <person name="Abebe A."/>
            <person name="Abouelleil A."/>
            <person name="Adekoya E."/>
            <person name="Ait-zahra M."/>
            <person name="Allen N."/>
            <person name="Allen T."/>
            <person name="An P."/>
            <person name="Anderson M."/>
            <person name="Anderson S."/>
            <person name="Arachchi H."/>
            <person name="Armbruster J."/>
            <person name="Bachantsang P."/>
            <person name="Baldwin J."/>
            <person name="Barry A."/>
            <person name="Bayul T."/>
            <person name="Blitshsteyn B."/>
            <person name="Bloom T."/>
            <person name="Blye J."/>
            <person name="Boguslavskiy L."/>
            <person name="Borowsky M."/>
            <person name="Boukhgalter B."/>
            <person name="Brunache A."/>
            <person name="Butler J."/>
            <person name="Calixte N."/>
            <person name="Calvo S."/>
            <person name="Camarata J."/>
            <person name="Campo K."/>
            <person name="Chang J."/>
            <person name="Cheshatsang Y."/>
            <person name="Citroen M."/>
            <person name="Collymore A."/>
            <person name="Considine T."/>
            <person name="Cook A."/>
            <person name="Cooke P."/>
            <person name="Corum B."/>
            <person name="Cuomo C."/>
            <person name="David R."/>
            <person name="Dawoe T."/>
            <person name="Degray S."/>
            <person name="Dodge S."/>
            <person name="Dooley K."/>
            <person name="Dorje P."/>
            <person name="Dorjee K."/>
            <person name="Dorris L."/>
            <person name="Duffey N."/>
            <person name="Dupes A."/>
            <person name="Elkins T."/>
            <person name="Engels R."/>
            <person name="Erickson J."/>
            <person name="Farina A."/>
            <person name="Faro S."/>
            <person name="Ferreira P."/>
            <person name="Fischer H."/>
            <person name="Fitzgerald M."/>
            <person name="Foley K."/>
            <person name="Gage D."/>
            <person name="Galagan J."/>
            <person name="Gearin G."/>
            <person name="Gnerre S."/>
            <person name="Gnirke A."/>
            <person name="Goyette A."/>
            <person name="Graham J."/>
            <person name="Grandbois E."/>
            <person name="Gyaltsen K."/>
            <person name="Hafez N."/>
            <person name="Hagopian D."/>
            <person name="Hagos B."/>
            <person name="Hall J."/>
            <person name="Hatcher B."/>
            <person name="Heller A."/>
            <person name="Higgins H."/>
            <person name="Honan T."/>
            <person name="Horn A."/>
            <person name="Houde N."/>
            <person name="Hughes L."/>
            <person name="Hulme W."/>
            <person name="Husby E."/>
            <person name="Iliev I."/>
            <person name="Jaffe D."/>
            <person name="Jones C."/>
            <person name="Kamal M."/>
            <person name="Kamat A."/>
            <person name="Kamvysselis M."/>
            <person name="Karlsson E."/>
            <person name="Kells C."/>
            <person name="Kieu A."/>
            <person name="Kisner P."/>
            <person name="Kodira C."/>
            <person name="Kulbokas E."/>
            <person name="Labutti K."/>
            <person name="Lama D."/>
            <person name="Landers T."/>
            <person name="Leger J."/>
            <person name="Levine S."/>
            <person name="Lewis D."/>
            <person name="Lewis T."/>
            <person name="Lindblad-toh K."/>
            <person name="Liu X."/>
            <person name="Lokyitsang T."/>
            <person name="Lokyitsang Y."/>
            <person name="Lucien O."/>
            <person name="Lui A."/>
            <person name="Ma L.J."/>
            <person name="Mabbitt R."/>
            <person name="Macdonald J."/>
            <person name="Maclean C."/>
            <person name="Major J."/>
            <person name="Manning J."/>
            <person name="Marabella R."/>
            <person name="Maru K."/>
            <person name="Matthews C."/>
            <person name="Mauceli E."/>
            <person name="Mccarthy M."/>
            <person name="Mcdonough S."/>
            <person name="Mcghee T."/>
            <person name="Meldrim J."/>
            <person name="Meneus L."/>
            <person name="Mesirov J."/>
            <person name="Mihalev A."/>
            <person name="Mihova T."/>
            <person name="Mikkelsen T."/>
            <person name="Mlenga V."/>
            <person name="Moru K."/>
            <person name="Mozes J."/>
            <person name="Mulrain L."/>
            <person name="Munson G."/>
            <person name="Naylor J."/>
            <person name="Newes C."/>
            <person name="Nguyen C."/>
            <person name="Nguyen N."/>
            <person name="Nguyen T."/>
            <person name="Nicol R."/>
            <person name="Nielsen C."/>
            <person name="Nizzari M."/>
            <person name="Norbu C."/>
            <person name="Norbu N."/>
            <person name="O'donnell P."/>
            <person name="Okoawo O."/>
            <person name="O'leary S."/>
            <person name="Omotosho B."/>
            <person name="O'neill K."/>
            <person name="Osman S."/>
            <person name="Parker S."/>
            <person name="Perrin D."/>
            <person name="Phunkhang P."/>
            <person name="Piqani B."/>
            <person name="Purcell S."/>
            <person name="Rachupka T."/>
            <person name="Ramasamy U."/>
            <person name="Rameau R."/>
            <person name="Ray V."/>
            <person name="Raymond C."/>
            <person name="Retta R."/>
            <person name="Richardson S."/>
            <person name="Rise C."/>
            <person name="Rodriguez J."/>
            <person name="Rogers J."/>
            <person name="Rogov P."/>
            <person name="Rutman M."/>
            <person name="Schupbach R."/>
            <person name="Seaman C."/>
            <person name="Settipalli S."/>
            <person name="Sharpe T."/>
            <person name="Sheridan J."/>
            <person name="Sherpa N."/>
            <person name="Shi J."/>
            <person name="Smirnov S."/>
            <person name="Smith C."/>
            <person name="Sougnez C."/>
            <person name="Spencer B."/>
            <person name="Stalker J."/>
            <person name="Stange-thomann N."/>
            <person name="Stavropoulos S."/>
            <person name="Stetson K."/>
            <person name="Stone C."/>
            <person name="Stone S."/>
            <person name="Stubbs M."/>
            <person name="Talamas J."/>
            <person name="Tchuinga P."/>
            <person name="Tenzing P."/>
            <person name="Tesfaye S."/>
            <person name="Theodore J."/>
            <person name="Thoulutsang Y."/>
            <person name="Topham K."/>
            <person name="Towey S."/>
            <person name="Tsamla T."/>
            <person name="Tsomo N."/>
            <person name="Vallee D."/>
            <person name="Vassiliev H."/>
            <person name="Venkataraman V."/>
            <person name="Vinson J."/>
            <person name="Vo A."/>
            <person name="Wade C."/>
            <person name="Wang S."/>
            <person name="Wangchuk T."/>
            <person name="Wangdi T."/>
            <person name="Whittaker C."/>
            <person name="Wilkinson J."/>
            <person name="Wu Y."/>
            <person name="Wyman D."/>
            <person name="Yadav S."/>
            <person name="Yang S."/>
            <person name="Yang X."/>
            <person name="Yeager S."/>
            <person name="Yee E."/>
            <person name="Young G."/>
            <person name="Zainoun J."/>
            <person name="Zembeck L."/>
            <person name="Zimmer A."/>
            <person name="Zody M."/>
            <person name="Lander E."/>
        </authorList>
    </citation>
    <scope>NUCLEOTIDE SEQUENCE [LARGE SCALE GENOMIC DNA]</scope>
</reference>
<dbReference type="InterPro" id="IPR015590">
    <property type="entry name" value="Aldehyde_DH_dom"/>
</dbReference>
<feature type="domain" description="Aldehyde dehydrogenase" evidence="6">
    <location>
        <begin position="9"/>
        <end position="245"/>
    </location>
</feature>
<protein>
    <recommendedName>
        <fullName evidence="2">L-glutamate gamma-semialdehyde dehydrogenase</fullName>
        <ecNumber evidence="2">1.2.1.88</ecNumber>
    </recommendedName>
</protein>
<dbReference type="Proteomes" id="UP000007875">
    <property type="component" value="Unassembled WGS sequence"/>
</dbReference>
<evidence type="ECO:0000259" key="6">
    <source>
        <dbReference type="Pfam" id="PF00171"/>
    </source>
</evidence>
<comment type="catalytic activity">
    <reaction evidence="5">
        <text>L-glutamate 5-semialdehyde + NAD(+) + H2O = L-glutamate + NADH + 2 H(+)</text>
        <dbReference type="Rhea" id="RHEA:30235"/>
        <dbReference type="ChEBI" id="CHEBI:15377"/>
        <dbReference type="ChEBI" id="CHEBI:15378"/>
        <dbReference type="ChEBI" id="CHEBI:29985"/>
        <dbReference type="ChEBI" id="CHEBI:57540"/>
        <dbReference type="ChEBI" id="CHEBI:57945"/>
        <dbReference type="ChEBI" id="CHEBI:58066"/>
        <dbReference type="EC" id="1.2.1.88"/>
    </reaction>
</comment>
<reference evidence="7" key="2">
    <citation type="submission" date="2025-08" db="UniProtKB">
        <authorList>
            <consortium name="Ensembl"/>
        </authorList>
    </citation>
    <scope>IDENTIFICATION</scope>
</reference>
<evidence type="ECO:0000256" key="4">
    <source>
        <dbReference type="ARBA" id="ARBA00023027"/>
    </source>
</evidence>
<dbReference type="InterPro" id="IPR016161">
    <property type="entry name" value="Ald_DH/histidinol_DH"/>
</dbReference>
<evidence type="ECO:0000256" key="1">
    <source>
        <dbReference type="ARBA" id="ARBA00004786"/>
    </source>
</evidence>
<dbReference type="HOGENOM" id="CLU_005391_4_0_1"/>
<evidence type="ECO:0000313" key="7">
    <source>
        <dbReference type="Ensembl" id="ENSCSAVP00000011872.1"/>
    </source>
</evidence>
<dbReference type="PROSITE" id="PS00070">
    <property type="entry name" value="ALDEHYDE_DEHYDR_CYS"/>
    <property type="match status" value="1"/>
</dbReference>
<evidence type="ECO:0000256" key="3">
    <source>
        <dbReference type="ARBA" id="ARBA00023002"/>
    </source>
</evidence>
<dbReference type="GO" id="GO:0005759">
    <property type="term" value="C:mitochondrial matrix"/>
    <property type="evidence" value="ECO:0007669"/>
    <property type="project" value="TreeGrafter"/>
</dbReference>
<reference evidence="7" key="3">
    <citation type="submission" date="2025-09" db="UniProtKB">
        <authorList>
            <consortium name="Ensembl"/>
        </authorList>
    </citation>
    <scope>IDENTIFICATION</scope>
</reference>